<evidence type="ECO:0000313" key="2">
    <source>
        <dbReference type="Proteomes" id="UP000006420"/>
    </source>
</evidence>
<dbReference type="Proteomes" id="UP000006420">
    <property type="component" value="Unassembled WGS sequence"/>
</dbReference>
<proteinExistence type="predicted"/>
<organism evidence="1 2">
    <name type="scientific">Dysgonomonas mossii DSM 22836</name>
    <dbReference type="NCBI Taxonomy" id="742767"/>
    <lineage>
        <taxon>Bacteria</taxon>
        <taxon>Pseudomonadati</taxon>
        <taxon>Bacteroidota</taxon>
        <taxon>Bacteroidia</taxon>
        <taxon>Bacteroidales</taxon>
        <taxon>Dysgonomonadaceae</taxon>
        <taxon>Dysgonomonas</taxon>
    </lineage>
</organism>
<name>F8X3D0_9BACT</name>
<reference evidence="1 2" key="1">
    <citation type="submission" date="2011-04" db="EMBL/GenBank/DDBJ databases">
        <title>The Genome Sequence of Dysgonomonas mossii DSM 22836.</title>
        <authorList>
            <consortium name="The Broad Institute Genome Sequencing Platform"/>
            <person name="Earl A."/>
            <person name="Ward D."/>
            <person name="Feldgarden M."/>
            <person name="Gevers D."/>
            <person name="Pudlo N."/>
            <person name="Martens E."/>
            <person name="Allen-Vercoe E."/>
            <person name="Young S.K."/>
            <person name="Zeng Q."/>
            <person name="Gargeya S."/>
            <person name="Fitzgerald M."/>
            <person name="Haas B."/>
            <person name="Abouelleil A."/>
            <person name="Alvarado L."/>
            <person name="Arachchi H.M."/>
            <person name="Berlin A."/>
            <person name="Brown A."/>
            <person name="Chapman S.B."/>
            <person name="Chen Z."/>
            <person name="Dunbar C."/>
            <person name="Freedman E."/>
            <person name="Gearin G."/>
            <person name="Gellesch M."/>
            <person name="Goldberg J."/>
            <person name="Griggs A."/>
            <person name="Gujja S."/>
            <person name="Heiman D."/>
            <person name="Howarth C."/>
            <person name="Larson L."/>
            <person name="Lui A."/>
            <person name="MacDonald P.J.P."/>
            <person name="Mehta T."/>
            <person name="Montmayeur A."/>
            <person name="Murphy C."/>
            <person name="Neiman D."/>
            <person name="Pearson M."/>
            <person name="Priest M."/>
            <person name="Roberts A."/>
            <person name="Saif S."/>
            <person name="Shea T."/>
            <person name="Shenoy N."/>
            <person name="Sisk P."/>
            <person name="Stolte C."/>
            <person name="Sykes S."/>
            <person name="Yandava C."/>
            <person name="Wortman J."/>
            <person name="Nusbaum C."/>
            <person name="Birren B."/>
        </authorList>
    </citation>
    <scope>NUCLEOTIDE SEQUENCE [LARGE SCALE GENOMIC DNA]</scope>
    <source>
        <strain evidence="1 2">DSM 22836</strain>
    </source>
</reference>
<evidence type="ECO:0000313" key="1">
    <source>
        <dbReference type="EMBL" id="EGK05557.1"/>
    </source>
</evidence>
<comment type="caution">
    <text evidence="1">The sequence shown here is derived from an EMBL/GenBank/DDBJ whole genome shotgun (WGS) entry which is preliminary data.</text>
</comment>
<sequence>MKIKIKEIKANIASDYRYTTVMLSISFIMPKIFIYKNYINITQEDNLNQRNHKRVLHPSISMTPLQHCIL</sequence>
<gene>
    <name evidence="1" type="ORF">HMPREF9456_02758</name>
</gene>
<dbReference type="EMBL" id="ADLW01000014">
    <property type="protein sequence ID" value="EGK05557.1"/>
    <property type="molecule type" value="Genomic_DNA"/>
</dbReference>
<dbReference type="AlphaFoldDB" id="F8X3D0"/>
<accession>F8X3D0</accession>
<protein>
    <submittedName>
        <fullName evidence="1">Uncharacterized protein</fullName>
    </submittedName>
</protein>
<dbReference type="STRING" id="742767.HMPREF9456_02758"/>
<dbReference type="HOGENOM" id="CLU_2751352_0_0_10"/>
<keyword evidence="2" id="KW-1185">Reference proteome</keyword>